<evidence type="ECO:0000313" key="3">
    <source>
        <dbReference type="EMBL" id="CEP21590.1"/>
    </source>
</evidence>
<feature type="signal peptide" evidence="2">
    <location>
        <begin position="1"/>
        <end position="17"/>
    </location>
</feature>
<feature type="region of interest" description="Disordered" evidence="1">
    <location>
        <begin position="143"/>
        <end position="177"/>
    </location>
</feature>
<organism evidence="3 4">
    <name type="scientific">Cyberlindnera jadinii (strain ATCC 18201 / CBS 1600 / BCRC 20928 / JCM 3617 / NBRC 0987 / NRRL Y-1542)</name>
    <name type="common">Torula yeast</name>
    <name type="synonym">Candida utilis</name>
    <dbReference type="NCBI Taxonomy" id="983966"/>
    <lineage>
        <taxon>Eukaryota</taxon>
        <taxon>Fungi</taxon>
        <taxon>Dikarya</taxon>
        <taxon>Ascomycota</taxon>
        <taxon>Saccharomycotina</taxon>
        <taxon>Saccharomycetes</taxon>
        <taxon>Phaffomycetales</taxon>
        <taxon>Phaffomycetaceae</taxon>
        <taxon>Cyberlindnera</taxon>
    </lineage>
</organism>
<feature type="chain" id="PRO_5005216423" evidence="2">
    <location>
        <begin position="18"/>
        <end position="197"/>
    </location>
</feature>
<feature type="compositionally biased region" description="Low complexity" evidence="1">
    <location>
        <begin position="158"/>
        <end position="175"/>
    </location>
</feature>
<name>A0A0H5C188_CYBJN</name>
<evidence type="ECO:0000256" key="2">
    <source>
        <dbReference type="SAM" id="SignalP"/>
    </source>
</evidence>
<evidence type="ECO:0000313" key="4">
    <source>
        <dbReference type="Proteomes" id="UP000038830"/>
    </source>
</evidence>
<feature type="compositionally biased region" description="Polar residues" evidence="1">
    <location>
        <begin position="143"/>
        <end position="152"/>
    </location>
</feature>
<gene>
    <name evidence="3" type="ORF">BN1211_1720</name>
</gene>
<protein>
    <submittedName>
        <fullName evidence="3">Uncharacterized protein</fullName>
    </submittedName>
</protein>
<dbReference type="EMBL" id="CDQK01000002">
    <property type="protein sequence ID" value="CEP21590.1"/>
    <property type="molecule type" value="Genomic_DNA"/>
</dbReference>
<proteinExistence type="predicted"/>
<reference evidence="4" key="1">
    <citation type="journal article" date="2015" name="J. Biotechnol.">
        <title>The structure of the Cyberlindnera jadinii genome and its relation to Candida utilis analyzed by the occurrence of single nucleotide polymorphisms.</title>
        <authorList>
            <person name="Rupp O."/>
            <person name="Brinkrolf K."/>
            <person name="Buerth C."/>
            <person name="Kunigo M."/>
            <person name="Schneider J."/>
            <person name="Jaenicke S."/>
            <person name="Goesmann A."/>
            <person name="Puehler A."/>
            <person name="Jaeger K.-E."/>
            <person name="Ernst J.F."/>
        </authorList>
    </citation>
    <scope>NUCLEOTIDE SEQUENCE [LARGE SCALE GENOMIC DNA]</scope>
    <source>
        <strain evidence="4">ATCC 18201 / CBS 1600 / BCRC 20928 / JCM 3617 / NBRC 0987 / NRRL Y-1542</strain>
    </source>
</reference>
<dbReference type="Proteomes" id="UP000038830">
    <property type="component" value="Unassembled WGS sequence"/>
</dbReference>
<keyword evidence="2" id="KW-0732">Signal</keyword>
<accession>A0A0H5C188</accession>
<dbReference type="InterPro" id="IPR000992">
    <property type="entry name" value="SRP1_TIP1"/>
</dbReference>
<sequence length="197" mass="21637">MRYLVVLWLVLVELCNAQTTTSWSPEELSSATSRALASDASFIYDVMLDINHRYTTYLQYMDSNKMQFPDDIVQYMVGLQTISKESSLFEAVNTMSFPFDDFKTMITAFPWYSSLMSAADLSTFLVPSDFLVIDAKVTTSNTIAEETGSTTEPRGDSTSEPSSDTTSTSNSSSSSLNGANSALLIPLSLVSIFLALI</sequence>
<dbReference type="Pfam" id="PF00660">
    <property type="entry name" value="SRP1_TIP1"/>
    <property type="match status" value="1"/>
</dbReference>
<evidence type="ECO:0000256" key="1">
    <source>
        <dbReference type="SAM" id="MobiDB-lite"/>
    </source>
</evidence>
<dbReference type="AlphaFoldDB" id="A0A0H5C188"/>